<dbReference type="SUPFAM" id="SSF69318">
    <property type="entry name" value="Integrin alpha N-terminal domain"/>
    <property type="match status" value="1"/>
</dbReference>
<comment type="caution">
    <text evidence="1">The sequence shown here is derived from an EMBL/GenBank/DDBJ whole genome shotgun (WGS) entry which is preliminary data.</text>
</comment>
<evidence type="ECO:0000313" key="1">
    <source>
        <dbReference type="EMBL" id="OGL47440.1"/>
    </source>
</evidence>
<accession>A0A1F7S177</accession>
<dbReference type="InterPro" id="IPR028994">
    <property type="entry name" value="Integrin_alpha_N"/>
</dbReference>
<dbReference type="Proteomes" id="UP000179266">
    <property type="component" value="Unassembled WGS sequence"/>
</dbReference>
<gene>
    <name evidence="1" type="ORF">A2161_01025</name>
</gene>
<protein>
    <recommendedName>
        <fullName evidence="3">VCBS repeat-containing protein</fullName>
    </recommendedName>
</protein>
<evidence type="ECO:0008006" key="3">
    <source>
        <dbReference type="Google" id="ProtNLM"/>
    </source>
</evidence>
<reference evidence="1 2" key="1">
    <citation type="journal article" date="2016" name="Nat. Commun.">
        <title>Thousands of microbial genomes shed light on interconnected biogeochemical processes in an aquifer system.</title>
        <authorList>
            <person name="Anantharaman K."/>
            <person name="Brown C.T."/>
            <person name="Hug L.A."/>
            <person name="Sharon I."/>
            <person name="Castelle C.J."/>
            <person name="Probst A.J."/>
            <person name="Thomas B.C."/>
            <person name="Singh A."/>
            <person name="Wilkins M.J."/>
            <person name="Karaoz U."/>
            <person name="Brodie E.L."/>
            <person name="Williams K.H."/>
            <person name="Hubbard S.S."/>
            <person name="Banfield J.F."/>
        </authorList>
    </citation>
    <scope>NUCLEOTIDE SEQUENCE [LARGE SCALE GENOMIC DNA]</scope>
</reference>
<sequence length="125" mass="14007">MNPDIDSDDILFLNTYGTGIFTGTNFPDFQNTVSVSTLDYDNDGNLDFFLGDTTPALVVRNELDNPDYLNFLIADTFNIEQETFKMLPFDADNDSDGELFIISEFTTGYYENILNGDKHIGCGTN</sequence>
<dbReference type="AlphaFoldDB" id="A0A1F7S177"/>
<name>A0A1F7S177_9BACT</name>
<evidence type="ECO:0000313" key="2">
    <source>
        <dbReference type="Proteomes" id="UP000179266"/>
    </source>
</evidence>
<dbReference type="EMBL" id="MGDD01000073">
    <property type="protein sequence ID" value="OGL47440.1"/>
    <property type="molecule type" value="Genomic_DNA"/>
</dbReference>
<proteinExistence type="predicted"/>
<organism evidence="1 2">
    <name type="scientific">Candidatus Schekmanbacteria bacterium RBG_13_48_7</name>
    <dbReference type="NCBI Taxonomy" id="1817878"/>
    <lineage>
        <taxon>Bacteria</taxon>
        <taxon>Candidatus Schekmaniibacteriota</taxon>
    </lineage>
</organism>